<dbReference type="SMART" id="SM00563">
    <property type="entry name" value="PlsC"/>
    <property type="match status" value="1"/>
</dbReference>
<reference evidence="4" key="1">
    <citation type="submission" date="2019-09" db="EMBL/GenBank/DDBJ databases">
        <title>Characterisation of the sponge microbiome using genome-centric metagenomics.</title>
        <authorList>
            <person name="Engelberts J.P."/>
            <person name="Robbins S.J."/>
            <person name="De Goeij J.M."/>
            <person name="Aranda M."/>
            <person name="Bell S.C."/>
            <person name="Webster N.S."/>
        </authorList>
    </citation>
    <scope>NUCLEOTIDE SEQUENCE</scope>
    <source>
        <strain evidence="4">SB0664_bin_27</strain>
    </source>
</reference>
<dbReference type="GO" id="GO:0003841">
    <property type="term" value="F:1-acylglycerol-3-phosphate O-acyltransferase activity"/>
    <property type="evidence" value="ECO:0007669"/>
    <property type="project" value="TreeGrafter"/>
</dbReference>
<sequence>MRSDVFLLLGIFLLVVLFRRESRKLLSSSPSVGEWGWLGPEPLVDTHSADLVMSPSLPRRGIWLTRAIGRLMFRLLGWRIEGQLPDVPKLVIIGAPHTSHWDAVLAVGFFLATGLDCRWMVKREACDHALGGLMRWMGAIPVNRQAPDGLAQQVIDEMNRSEKFVLVLTPEGTRKKVERWKTGFYRIALGAGTPITLAYADFERQVAGIGPTIRPSGDMEAQIEEIRAYYSGIPAQNPEWF</sequence>
<name>A0A6B0YVV1_9CHLR</name>
<keyword evidence="1" id="KW-0808">Transferase</keyword>
<evidence type="ECO:0000256" key="2">
    <source>
        <dbReference type="ARBA" id="ARBA00023315"/>
    </source>
</evidence>
<dbReference type="SUPFAM" id="SSF69593">
    <property type="entry name" value="Glycerol-3-phosphate (1)-acyltransferase"/>
    <property type="match status" value="1"/>
</dbReference>
<accession>A0A6B0YVV1</accession>
<dbReference type="CDD" id="cd07988">
    <property type="entry name" value="LPLAT_ABO13168-like"/>
    <property type="match status" value="1"/>
</dbReference>
<evidence type="ECO:0000256" key="1">
    <source>
        <dbReference type="ARBA" id="ARBA00022679"/>
    </source>
</evidence>
<dbReference type="Pfam" id="PF01553">
    <property type="entry name" value="Acyltransferase"/>
    <property type="match status" value="1"/>
</dbReference>
<dbReference type="PANTHER" id="PTHR10434:SF9">
    <property type="entry name" value="PHOSPHOLIPID_GLYCEROL ACYLTRANSFERASE DOMAIN-CONTAINING PROTEIN"/>
    <property type="match status" value="1"/>
</dbReference>
<protein>
    <recommendedName>
        <fullName evidence="3">Phospholipid/glycerol acyltransferase domain-containing protein</fullName>
    </recommendedName>
</protein>
<dbReference type="PANTHER" id="PTHR10434">
    <property type="entry name" value="1-ACYL-SN-GLYCEROL-3-PHOSPHATE ACYLTRANSFERASE"/>
    <property type="match status" value="1"/>
</dbReference>
<dbReference type="EMBL" id="VXRG01000138">
    <property type="protein sequence ID" value="MXY95190.1"/>
    <property type="molecule type" value="Genomic_DNA"/>
</dbReference>
<evidence type="ECO:0000259" key="3">
    <source>
        <dbReference type="SMART" id="SM00563"/>
    </source>
</evidence>
<dbReference type="InterPro" id="IPR002123">
    <property type="entry name" value="Plipid/glycerol_acylTrfase"/>
</dbReference>
<proteinExistence type="predicted"/>
<feature type="domain" description="Phospholipid/glycerol acyltransferase" evidence="3">
    <location>
        <begin position="91"/>
        <end position="200"/>
    </location>
</feature>
<organism evidence="4">
    <name type="scientific">Caldilineaceae bacterium SB0664_bin_27</name>
    <dbReference type="NCBI Taxonomy" id="2605260"/>
    <lineage>
        <taxon>Bacteria</taxon>
        <taxon>Bacillati</taxon>
        <taxon>Chloroflexota</taxon>
        <taxon>Caldilineae</taxon>
        <taxon>Caldilineales</taxon>
        <taxon>Caldilineaceae</taxon>
    </lineage>
</organism>
<gene>
    <name evidence="4" type="ORF">F4Y42_17245</name>
</gene>
<keyword evidence="2" id="KW-0012">Acyltransferase</keyword>
<comment type="caution">
    <text evidence="4">The sequence shown here is derived from an EMBL/GenBank/DDBJ whole genome shotgun (WGS) entry which is preliminary data.</text>
</comment>
<evidence type="ECO:0000313" key="4">
    <source>
        <dbReference type="EMBL" id="MXY95190.1"/>
    </source>
</evidence>
<dbReference type="AlphaFoldDB" id="A0A6B0YVV1"/>
<dbReference type="GO" id="GO:0006654">
    <property type="term" value="P:phosphatidic acid biosynthetic process"/>
    <property type="evidence" value="ECO:0007669"/>
    <property type="project" value="TreeGrafter"/>
</dbReference>